<dbReference type="PANTHER" id="PTHR46011">
    <property type="entry name" value="NUCLEAR HORMONE RECEPTOR FAMILY MEMBER NHR-86-RELATED"/>
    <property type="match status" value="1"/>
</dbReference>
<comment type="similarity">
    <text evidence="2 11">Belongs to the nuclear hormone receptor family.</text>
</comment>
<accession>A0AAV5TL99</accession>
<dbReference type="AlphaFoldDB" id="A0AAV5TL99"/>
<dbReference type="SUPFAM" id="SSF57716">
    <property type="entry name" value="Glucocorticoid receptor-like (DNA-binding domain)"/>
    <property type="match status" value="1"/>
</dbReference>
<evidence type="ECO:0000313" key="15">
    <source>
        <dbReference type="Proteomes" id="UP001432027"/>
    </source>
</evidence>
<dbReference type="GO" id="GO:0003700">
    <property type="term" value="F:DNA-binding transcription factor activity"/>
    <property type="evidence" value="ECO:0007669"/>
    <property type="project" value="InterPro"/>
</dbReference>
<keyword evidence="4 11" id="KW-0863">Zinc-finger</keyword>
<keyword evidence="10 11" id="KW-0539">Nucleus</keyword>
<organism evidence="14 15">
    <name type="scientific">Pristionchus entomophagus</name>
    <dbReference type="NCBI Taxonomy" id="358040"/>
    <lineage>
        <taxon>Eukaryota</taxon>
        <taxon>Metazoa</taxon>
        <taxon>Ecdysozoa</taxon>
        <taxon>Nematoda</taxon>
        <taxon>Chromadorea</taxon>
        <taxon>Rhabditida</taxon>
        <taxon>Rhabditina</taxon>
        <taxon>Diplogasteromorpha</taxon>
        <taxon>Diplogasteroidea</taxon>
        <taxon>Neodiplogasteridae</taxon>
        <taxon>Pristionchus</taxon>
    </lineage>
</organism>
<dbReference type="SMART" id="SM00399">
    <property type="entry name" value="ZnF_C4"/>
    <property type="match status" value="1"/>
</dbReference>
<dbReference type="GO" id="GO:0000978">
    <property type="term" value="F:RNA polymerase II cis-regulatory region sequence-specific DNA binding"/>
    <property type="evidence" value="ECO:0007669"/>
    <property type="project" value="InterPro"/>
</dbReference>
<dbReference type="Gene3D" id="3.30.50.10">
    <property type="entry name" value="Erythroid Transcription Factor GATA-1, subunit A"/>
    <property type="match status" value="1"/>
</dbReference>
<evidence type="ECO:0000256" key="10">
    <source>
        <dbReference type="ARBA" id="ARBA00023242"/>
    </source>
</evidence>
<dbReference type="PANTHER" id="PTHR46011:SF6">
    <property type="entry name" value="HIGH ZINC ACTIVATED NUCLEAR RECEPTOR PROTEIN"/>
    <property type="match status" value="1"/>
</dbReference>
<evidence type="ECO:0000256" key="8">
    <source>
        <dbReference type="ARBA" id="ARBA00023163"/>
    </source>
</evidence>
<evidence type="ECO:0008006" key="16">
    <source>
        <dbReference type="Google" id="ProtNLM"/>
    </source>
</evidence>
<evidence type="ECO:0000256" key="9">
    <source>
        <dbReference type="ARBA" id="ARBA00023170"/>
    </source>
</evidence>
<keyword evidence="9 11" id="KW-0675">Receptor</keyword>
<feature type="domain" description="NR LBD" evidence="13">
    <location>
        <begin position="91"/>
        <end position="358"/>
    </location>
</feature>
<dbReference type="InterPro" id="IPR013088">
    <property type="entry name" value="Znf_NHR/GATA"/>
</dbReference>
<dbReference type="PROSITE" id="PS51030">
    <property type="entry name" value="NUCLEAR_REC_DBD_2"/>
    <property type="match status" value="1"/>
</dbReference>
<evidence type="ECO:0000256" key="11">
    <source>
        <dbReference type="RuleBase" id="RU004334"/>
    </source>
</evidence>
<dbReference type="InterPro" id="IPR049636">
    <property type="entry name" value="HNF4-like_DBD"/>
</dbReference>
<keyword evidence="5 11" id="KW-0862">Zinc</keyword>
<dbReference type="CDD" id="cd06960">
    <property type="entry name" value="NR_DBD_HNF4A"/>
    <property type="match status" value="1"/>
</dbReference>
<proteinExistence type="inferred from homology"/>
<evidence type="ECO:0000256" key="2">
    <source>
        <dbReference type="ARBA" id="ARBA00005993"/>
    </source>
</evidence>
<keyword evidence="15" id="KW-1185">Reference proteome</keyword>
<dbReference type="InterPro" id="IPR035500">
    <property type="entry name" value="NHR-like_dom_sf"/>
</dbReference>
<keyword evidence="8 11" id="KW-0804">Transcription</keyword>
<dbReference type="GO" id="GO:0005634">
    <property type="term" value="C:nucleus"/>
    <property type="evidence" value="ECO:0007669"/>
    <property type="project" value="UniProtKB-SubCell"/>
</dbReference>
<sequence>MSQPPCLICSAPSNFAHFGVNSCRSCADFFKRSVLAERIFTCRQGNGKCLITHRDRHNCRGCRFEKCKQIGMKLTDQKTTKLQPLNAPAQSNEKILARVCREYLASVERRKMNEYTLRPTSLHRHVKVNHIQEDLMLCSWSYLIDCIKMFAGEYIRFATDAFPEFAALSLDDQRLMLNNFATRLWSVESQFGTYRIFGSHDGPYFMASLATCFDSRNFKFFTEEENPASCEEIARMTKHYSEKGKTLLGPILMKSKFTDTEYAIIFGLSIWQIDLNQHLPEHLVAMSETIRRNVIEDLKKYYQEELSLDNYSVRLGNLITFEHTIQECTNLFREELQMFNLAGMMNGDIPFLQTVIQIPL</sequence>
<feature type="domain" description="Nuclear receptor" evidence="12">
    <location>
        <begin position="3"/>
        <end position="79"/>
    </location>
</feature>
<dbReference type="PROSITE" id="PS00031">
    <property type="entry name" value="NUCLEAR_REC_DBD_1"/>
    <property type="match status" value="1"/>
</dbReference>
<keyword evidence="6 11" id="KW-0805">Transcription regulation</keyword>
<protein>
    <recommendedName>
        <fullName evidence="16">Nuclear receptor</fullName>
    </recommendedName>
</protein>
<evidence type="ECO:0000256" key="3">
    <source>
        <dbReference type="ARBA" id="ARBA00022723"/>
    </source>
</evidence>
<evidence type="ECO:0000256" key="4">
    <source>
        <dbReference type="ARBA" id="ARBA00022771"/>
    </source>
</evidence>
<name>A0AAV5TL99_9BILA</name>
<gene>
    <name evidence="14" type="ORF">PENTCL1PPCAC_17245</name>
</gene>
<dbReference type="Pfam" id="PF00104">
    <property type="entry name" value="Hormone_recep"/>
    <property type="match status" value="1"/>
</dbReference>
<evidence type="ECO:0000256" key="5">
    <source>
        <dbReference type="ARBA" id="ARBA00022833"/>
    </source>
</evidence>
<evidence type="ECO:0000256" key="7">
    <source>
        <dbReference type="ARBA" id="ARBA00023125"/>
    </source>
</evidence>
<keyword evidence="7 11" id="KW-0238">DNA-binding</keyword>
<dbReference type="InterPro" id="IPR001628">
    <property type="entry name" value="Znf_hrmn_rcpt"/>
</dbReference>
<dbReference type="GO" id="GO:0008270">
    <property type="term" value="F:zinc ion binding"/>
    <property type="evidence" value="ECO:0007669"/>
    <property type="project" value="UniProtKB-KW"/>
</dbReference>
<comment type="subcellular location">
    <subcellularLocation>
        <location evidence="1 11">Nucleus</location>
    </subcellularLocation>
</comment>
<evidence type="ECO:0000256" key="6">
    <source>
        <dbReference type="ARBA" id="ARBA00023015"/>
    </source>
</evidence>
<evidence type="ECO:0000313" key="14">
    <source>
        <dbReference type="EMBL" id="GMS95070.1"/>
    </source>
</evidence>
<comment type="caution">
    <text evidence="14">The sequence shown here is derived from an EMBL/GenBank/DDBJ whole genome shotgun (WGS) entry which is preliminary data.</text>
</comment>
<keyword evidence="3 11" id="KW-0479">Metal-binding</keyword>
<dbReference type="Pfam" id="PF00105">
    <property type="entry name" value="zf-C4"/>
    <property type="match status" value="1"/>
</dbReference>
<dbReference type="EMBL" id="BTSX01000004">
    <property type="protein sequence ID" value="GMS95070.1"/>
    <property type="molecule type" value="Genomic_DNA"/>
</dbReference>
<dbReference type="Proteomes" id="UP001432027">
    <property type="component" value="Unassembled WGS sequence"/>
</dbReference>
<evidence type="ECO:0000259" key="13">
    <source>
        <dbReference type="PROSITE" id="PS51843"/>
    </source>
</evidence>
<evidence type="ECO:0000256" key="1">
    <source>
        <dbReference type="ARBA" id="ARBA00004123"/>
    </source>
</evidence>
<dbReference type="PRINTS" id="PR00047">
    <property type="entry name" value="STROIDFINGER"/>
</dbReference>
<evidence type="ECO:0000259" key="12">
    <source>
        <dbReference type="PROSITE" id="PS51030"/>
    </source>
</evidence>
<dbReference type="PROSITE" id="PS51843">
    <property type="entry name" value="NR_LBD"/>
    <property type="match status" value="1"/>
</dbReference>
<reference evidence="14" key="1">
    <citation type="submission" date="2023-10" db="EMBL/GenBank/DDBJ databases">
        <title>Genome assembly of Pristionchus species.</title>
        <authorList>
            <person name="Yoshida K."/>
            <person name="Sommer R.J."/>
        </authorList>
    </citation>
    <scope>NUCLEOTIDE SEQUENCE</scope>
    <source>
        <strain evidence="14">RS0144</strain>
    </source>
</reference>
<dbReference type="Gene3D" id="1.10.565.10">
    <property type="entry name" value="Retinoid X Receptor"/>
    <property type="match status" value="1"/>
</dbReference>
<dbReference type="SMART" id="SM00430">
    <property type="entry name" value="HOLI"/>
    <property type="match status" value="1"/>
</dbReference>
<dbReference type="InterPro" id="IPR000536">
    <property type="entry name" value="Nucl_hrmn_rcpt_lig-bd"/>
</dbReference>
<dbReference type="SUPFAM" id="SSF48508">
    <property type="entry name" value="Nuclear receptor ligand-binding domain"/>
    <property type="match status" value="1"/>
</dbReference>